<keyword evidence="2" id="KW-1185">Reference proteome</keyword>
<proteinExistence type="predicted"/>
<gene>
    <name evidence="1" type="ORF">C2845_PM08G27550</name>
</gene>
<dbReference type="PANTHER" id="PTHR36766:SF40">
    <property type="entry name" value="DISEASE RESISTANCE PROTEIN RGA3"/>
    <property type="match status" value="1"/>
</dbReference>
<accession>A0A3L6QVW8</accession>
<dbReference type="STRING" id="4540.A0A3L6QVW8"/>
<name>A0A3L6QVW8_PANMI</name>
<dbReference type="InterPro" id="IPR032675">
    <property type="entry name" value="LRR_dom_sf"/>
</dbReference>
<sequence length="187" mass="20937">MTAGALRPYQVGHLTSLESLSLRGIQDLCFLEGLSSLQLLKVGLRDVPKLTAECISQFRVQRALTIGSSVLLSHMLSSESFTVPADLNLECWKEQSFDLEESAKFSSVEELSLYACDMKSLPRNLNCLSSLKRLYISLCPNISSLPDLPCSLQRIQIYDCKLLTESCRAPDGESWPKIAHIRWKDIL</sequence>
<dbReference type="EMBL" id="PQIB02000010">
    <property type="protein sequence ID" value="RLM91244.1"/>
    <property type="molecule type" value="Genomic_DNA"/>
</dbReference>
<reference evidence="2" key="1">
    <citation type="journal article" date="2019" name="Nat. Commun.">
        <title>The genome of broomcorn millet.</title>
        <authorList>
            <person name="Zou C."/>
            <person name="Miki D."/>
            <person name="Li D."/>
            <person name="Tang Q."/>
            <person name="Xiao L."/>
            <person name="Rajput S."/>
            <person name="Deng P."/>
            <person name="Jia W."/>
            <person name="Huang R."/>
            <person name="Zhang M."/>
            <person name="Sun Y."/>
            <person name="Hu J."/>
            <person name="Fu X."/>
            <person name="Schnable P.S."/>
            <person name="Li F."/>
            <person name="Zhang H."/>
            <person name="Feng B."/>
            <person name="Zhu X."/>
            <person name="Liu R."/>
            <person name="Schnable J.C."/>
            <person name="Zhu J.-K."/>
            <person name="Zhang H."/>
        </authorList>
    </citation>
    <scope>NUCLEOTIDE SEQUENCE [LARGE SCALE GENOMIC DNA]</scope>
</reference>
<evidence type="ECO:0000313" key="1">
    <source>
        <dbReference type="EMBL" id="RLM91244.1"/>
    </source>
</evidence>
<dbReference type="Proteomes" id="UP000275267">
    <property type="component" value="Unassembled WGS sequence"/>
</dbReference>
<dbReference type="Gene3D" id="3.80.10.10">
    <property type="entry name" value="Ribonuclease Inhibitor"/>
    <property type="match status" value="1"/>
</dbReference>
<dbReference type="OrthoDB" id="685126at2759"/>
<dbReference type="AlphaFoldDB" id="A0A3L6QVW8"/>
<protein>
    <submittedName>
        <fullName evidence="1">Uncharacterized protein</fullName>
    </submittedName>
</protein>
<evidence type="ECO:0000313" key="2">
    <source>
        <dbReference type="Proteomes" id="UP000275267"/>
    </source>
</evidence>
<comment type="caution">
    <text evidence="1">The sequence shown here is derived from an EMBL/GenBank/DDBJ whole genome shotgun (WGS) entry which is preliminary data.</text>
</comment>
<dbReference type="PANTHER" id="PTHR36766">
    <property type="entry name" value="PLANT BROAD-SPECTRUM MILDEW RESISTANCE PROTEIN RPW8"/>
    <property type="match status" value="1"/>
</dbReference>
<organism evidence="1 2">
    <name type="scientific">Panicum miliaceum</name>
    <name type="common">Proso millet</name>
    <name type="synonym">Broomcorn millet</name>
    <dbReference type="NCBI Taxonomy" id="4540"/>
    <lineage>
        <taxon>Eukaryota</taxon>
        <taxon>Viridiplantae</taxon>
        <taxon>Streptophyta</taxon>
        <taxon>Embryophyta</taxon>
        <taxon>Tracheophyta</taxon>
        <taxon>Spermatophyta</taxon>
        <taxon>Magnoliopsida</taxon>
        <taxon>Liliopsida</taxon>
        <taxon>Poales</taxon>
        <taxon>Poaceae</taxon>
        <taxon>PACMAD clade</taxon>
        <taxon>Panicoideae</taxon>
        <taxon>Panicodae</taxon>
        <taxon>Paniceae</taxon>
        <taxon>Panicinae</taxon>
        <taxon>Panicum</taxon>
        <taxon>Panicum sect. Panicum</taxon>
    </lineage>
</organism>
<dbReference type="SUPFAM" id="SSF52058">
    <property type="entry name" value="L domain-like"/>
    <property type="match status" value="1"/>
</dbReference>